<keyword evidence="3" id="KW-0732">Signal</keyword>
<feature type="region of interest" description="Disordered" evidence="1">
    <location>
        <begin position="364"/>
        <end position="387"/>
    </location>
</feature>
<feature type="transmembrane region" description="Helical" evidence="2">
    <location>
        <begin position="333"/>
        <end position="355"/>
    </location>
</feature>
<name>A0A4Y2DS96_ARAVE</name>
<dbReference type="EMBL" id="BGPR01000409">
    <property type="protein sequence ID" value="GBM18698.1"/>
    <property type="molecule type" value="Genomic_DNA"/>
</dbReference>
<sequence>MGLDLALLRFVYLFFQVYFFQIQDVKADSIPILIKDDGVKELKKEDVAMIFYITVTNTGIQEPLHLLVSSKRCCRKVASDDEDCDSMKLRGGDMGKLFPTDIRNLTLIYSNLYLQDREGTCDIEIKTEQGAVQDHQIKFDTNLIRDGKTRIPRLMENYYKLEEVTSCTNVDQNPLNNCQPYECEIRYDGTRNYFDPEDKKCKILPKCLDQNAGTKEETSGLAYILETNTCTKLVDTMGEQDFQTFNEGKPSVRGLTHVHSYPINVQCHSGHRDPKGRWCLCNPGWESAPFNHRTFNPDVQMYHMCSVWTGHMSAEEARNITVMPKNIHKTTNIVIFSLLAVAFMALFALLIFYLVRQKPWKKSATSVKPEDEMERMALTETHDSDTE</sequence>
<dbReference type="Proteomes" id="UP000499080">
    <property type="component" value="Unassembled WGS sequence"/>
</dbReference>
<gene>
    <name evidence="4" type="ORF">AVEN_8996_1</name>
</gene>
<evidence type="ECO:0000313" key="4">
    <source>
        <dbReference type="EMBL" id="GBM18698.1"/>
    </source>
</evidence>
<evidence type="ECO:0000256" key="1">
    <source>
        <dbReference type="SAM" id="MobiDB-lite"/>
    </source>
</evidence>
<organism evidence="4 5">
    <name type="scientific">Araneus ventricosus</name>
    <name type="common">Orbweaver spider</name>
    <name type="synonym">Epeira ventricosa</name>
    <dbReference type="NCBI Taxonomy" id="182803"/>
    <lineage>
        <taxon>Eukaryota</taxon>
        <taxon>Metazoa</taxon>
        <taxon>Ecdysozoa</taxon>
        <taxon>Arthropoda</taxon>
        <taxon>Chelicerata</taxon>
        <taxon>Arachnida</taxon>
        <taxon>Araneae</taxon>
        <taxon>Araneomorphae</taxon>
        <taxon>Entelegynae</taxon>
        <taxon>Araneoidea</taxon>
        <taxon>Araneidae</taxon>
        <taxon>Araneus</taxon>
    </lineage>
</organism>
<dbReference type="AlphaFoldDB" id="A0A4Y2DS96"/>
<keyword evidence="2" id="KW-0472">Membrane</keyword>
<dbReference type="OrthoDB" id="6435901at2759"/>
<feature type="signal peptide" evidence="3">
    <location>
        <begin position="1"/>
        <end position="27"/>
    </location>
</feature>
<evidence type="ECO:0000313" key="5">
    <source>
        <dbReference type="Proteomes" id="UP000499080"/>
    </source>
</evidence>
<reference evidence="4 5" key="1">
    <citation type="journal article" date="2019" name="Sci. Rep.">
        <title>Orb-weaving spider Araneus ventricosus genome elucidates the spidroin gene catalogue.</title>
        <authorList>
            <person name="Kono N."/>
            <person name="Nakamura H."/>
            <person name="Ohtoshi R."/>
            <person name="Moran D.A.P."/>
            <person name="Shinohara A."/>
            <person name="Yoshida Y."/>
            <person name="Fujiwara M."/>
            <person name="Mori M."/>
            <person name="Tomita M."/>
            <person name="Arakawa K."/>
        </authorList>
    </citation>
    <scope>NUCLEOTIDE SEQUENCE [LARGE SCALE GENOMIC DNA]</scope>
</reference>
<accession>A0A4Y2DS96</accession>
<feature type="compositionally biased region" description="Basic and acidic residues" evidence="1">
    <location>
        <begin position="368"/>
        <end position="387"/>
    </location>
</feature>
<evidence type="ECO:0000256" key="3">
    <source>
        <dbReference type="SAM" id="SignalP"/>
    </source>
</evidence>
<keyword evidence="2" id="KW-1133">Transmembrane helix</keyword>
<comment type="caution">
    <text evidence="4">The sequence shown here is derived from an EMBL/GenBank/DDBJ whole genome shotgun (WGS) entry which is preliminary data.</text>
</comment>
<proteinExistence type="predicted"/>
<keyword evidence="2" id="KW-0812">Transmembrane</keyword>
<evidence type="ECO:0000256" key="2">
    <source>
        <dbReference type="SAM" id="Phobius"/>
    </source>
</evidence>
<keyword evidence="5" id="KW-1185">Reference proteome</keyword>
<feature type="chain" id="PRO_5021199534" evidence="3">
    <location>
        <begin position="28"/>
        <end position="387"/>
    </location>
</feature>
<protein>
    <submittedName>
        <fullName evidence="4">Uncharacterized protein</fullName>
    </submittedName>
</protein>